<evidence type="ECO:0000313" key="13">
    <source>
        <dbReference type="Proteomes" id="UP000689195"/>
    </source>
</evidence>
<dbReference type="PROSITE" id="PS00039">
    <property type="entry name" value="DEAD_ATP_HELICASE"/>
    <property type="match status" value="1"/>
</dbReference>
<dbReference type="GO" id="GO:0005829">
    <property type="term" value="C:cytosol"/>
    <property type="evidence" value="ECO:0007669"/>
    <property type="project" value="TreeGrafter"/>
</dbReference>
<dbReference type="Proteomes" id="UP000689195">
    <property type="component" value="Unassembled WGS sequence"/>
</dbReference>
<dbReference type="InterPro" id="IPR011545">
    <property type="entry name" value="DEAD/DEAH_box_helicase_dom"/>
</dbReference>
<reference evidence="12" key="1">
    <citation type="submission" date="2021-01" db="EMBL/GenBank/DDBJ databases">
        <authorList>
            <consortium name="Genoscope - CEA"/>
            <person name="William W."/>
        </authorList>
    </citation>
    <scope>NUCLEOTIDE SEQUENCE</scope>
</reference>
<evidence type="ECO:0000256" key="8">
    <source>
        <dbReference type="SAM" id="MobiDB-lite"/>
    </source>
</evidence>
<dbReference type="GO" id="GO:0003676">
    <property type="term" value="F:nucleic acid binding"/>
    <property type="evidence" value="ECO:0007669"/>
    <property type="project" value="InterPro"/>
</dbReference>
<dbReference type="InterPro" id="IPR050079">
    <property type="entry name" value="DEAD_box_RNA_helicase"/>
</dbReference>
<sequence length="730" mass="85769">MNWNQFEAIHQEVIQNLENNGFTTPTPVQVEVLNNYQKHKHIIIASQTGSGKTLAFGIPLISEILKNINNYPAKQIIALILTPTRELAMQIYKHLKAITNLSIGCLVGGMSKEKQRRVINAAPLILIATPGRLWDFIENEENEKIKKLNLIKFLIIDEADRMVELGHFPQLDNIMTKITTPSQITHDKERIISMMKEQSEAAYLNNQKITFEVEKPVEMSYEDFIKLQNGKGKIYIDNDIIQNDIEEINKDDEVEQEQNKDEEQEQENEEEEQEEVEEEEEQEEVEEEEQEEQEEEEEQEQDMSDQEDIKEEEIENEDEENIEDEIDVSNDDDEENEKGKKQIKKQQKQKQKKRPQNFQQQDYSLKTRYELRTFLVSATLTHQFKTGSKFQFLKSSKNDQKNQADKLLIKQMKATVPKLQSLLGKLKIKEQPYIVDLTQQLVFPEKLLFFKSIMEEDDKLLHIYHWFKNNEDQTFIIFLNSITYANKVTSMLKVLGLPAVTLHSQQQQRQRLTKLDQFTAKKSNIMVCTDVAARGLDIVGVENVIHYQVPFTADTFVHRCGRTARINKEGKTLVLIGPKDMARFAKLESDLLSSGIKFEDFKLTFNQVKKSREMIKQAQRLEKEDHSIKKKKNMKEALQKQLKNDDFDLDEKELKQELENIEEELIKKRKKLDHEKMQYQQLVSQKNKLDGRFERRRNGLFLSPEDTLQLAEKLKHQKEMLQLKQQNQRR</sequence>
<evidence type="ECO:0000256" key="2">
    <source>
        <dbReference type="ARBA" id="ARBA00022801"/>
    </source>
</evidence>
<dbReference type="PROSITE" id="PS51194">
    <property type="entry name" value="HELICASE_CTER"/>
    <property type="match status" value="1"/>
</dbReference>
<evidence type="ECO:0000256" key="3">
    <source>
        <dbReference type="ARBA" id="ARBA00022806"/>
    </source>
</evidence>
<evidence type="ECO:0000259" key="11">
    <source>
        <dbReference type="PROSITE" id="PS51195"/>
    </source>
</evidence>
<evidence type="ECO:0000256" key="7">
    <source>
        <dbReference type="SAM" id="Coils"/>
    </source>
</evidence>
<protein>
    <recommendedName>
        <fullName evidence="14">ATP-dependent RNA helicase</fullName>
    </recommendedName>
</protein>
<accession>A0A8S1RYE9</accession>
<dbReference type="GO" id="GO:0003724">
    <property type="term" value="F:RNA helicase activity"/>
    <property type="evidence" value="ECO:0007669"/>
    <property type="project" value="InterPro"/>
</dbReference>
<comment type="caution">
    <text evidence="12">The sequence shown here is derived from an EMBL/GenBank/DDBJ whole genome shotgun (WGS) entry which is preliminary data.</text>
</comment>
<feature type="domain" description="Helicase C-terminal" evidence="10">
    <location>
        <begin position="459"/>
        <end position="609"/>
    </location>
</feature>
<keyword evidence="7" id="KW-0175">Coiled coil</keyword>
<dbReference type="EMBL" id="CAJJDO010000002">
    <property type="protein sequence ID" value="CAD8133058.1"/>
    <property type="molecule type" value="Genomic_DNA"/>
</dbReference>
<evidence type="ECO:0000256" key="5">
    <source>
        <dbReference type="PROSITE-ProRule" id="PRU00552"/>
    </source>
</evidence>
<evidence type="ECO:0000259" key="9">
    <source>
        <dbReference type="PROSITE" id="PS51192"/>
    </source>
</evidence>
<feature type="domain" description="Helicase ATP-binding" evidence="9">
    <location>
        <begin position="33"/>
        <end position="201"/>
    </location>
</feature>
<dbReference type="OrthoDB" id="4310724at2759"/>
<dbReference type="SMART" id="SM00490">
    <property type="entry name" value="HELICc"/>
    <property type="match status" value="1"/>
</dbReference>
<proteinExistence type="inferred from homology"/>
<dbReference type="Pfam" id="PF00270">
    <property type="entry name" value="DEAD"/>
    <property type="match status" value="1"/>
</dbReference>
<evidence type="ECO:0008006" key="14">
    <source>
        <dbReference type="Google" id="ProtNLM"/>
    </source>
</evidence>
<evidence type="ECO:0000256" key="6">
    <source>
        <dbReference type="RuleBase" id="RU000492"/>
    </source>
</evidence>
<organism evidence="12 13">
    <name type="scientific">Paramecium pentaurelia</name>
    <dbReference type="NCBI Taxonomy" id="43138"/>
    <lineage>
        <taxon>Eukaryota</taxon>
        <taxon>Sar</taxon>
        <taxon>Alveolata</taxon>
        <taxon>Ciliophora</taxon>
        <taxon>Intramacronucleata</taxon>
        <taxon>Oligohymenophorea</taxon>
        <taxon>Peniculida</taxon>
        <taxon>Parameciidae</taxon>
        <taxon>Paramecium</taxon>
    </lineage>
</organism>
<keyword evidence="1 6" id="KW-0547">Nucleotide-binding</keyword>
<evidence type="ECO:0000256" key="4">
    <source>
        <dbReference type="ARBA" id="ARBA00022840"/>
    </source>
</evidence>
<dbReference type="PROSITE" id="PS51195">
    <property type="entry name" value="Q_MOTIF"/>
    <property type="match status" value="1"/>
</dbReference>
<evidence type="ECO:0000313" key="12">
    <source>
        <dbReference type="EMBL" id="CAD8133058.1"/>
    </source>
</evidence>
<dbReference type="PANTHER" id="PTHR47959">
    <property type="entry name" value="ATP-DEPENDENT RNA HELICASE RHLE-RELATED"/>
    <property type="match status" value="1"/>
</dbReference>
<dbReference type="PROSITE" id="PS51192">
    <property type="entry name" value="HELICASE_ATP_BIND_1"/>
    <property type="match status" value="1"/>
</dbReference>
<dbReference type="Pfam" id="PF00271">
    <property type="entry name" value="Helicase_C"/>
    <property type="match status" value="1"/>
</dbReference>
<feature type="domain" description="DEAD-box RNA helicase Q" evidence="11">
    <location>
        <begin position="2"/>
        <end position="30"/>
    </location>
</feature>
<keyword evidence="3 6" id="KW-0347">Helicase</keyword>
<dbReference type="GO" id="GO:0016787">
    <property type="term" value="F:hydrolase activity"/>
    <property type="evidence" value="ECO:0007669"/>
    <property type="project" value="UniProtKB-KW"/>
</dbReference>
<feature type="short sequence motif" description="Q motif" evidence="5">
    <location>
        <begin position="2"/>
        <end position="30"/>
    </location>
</feature>
<gene>
    <name evidence="12" type="ORF">PPENT_87.1.T0020209</name>
</gene>
<evidence type="ECO:0000259" key="10">
    <source>
        <dbReference type="PROSITE" id="PS51194"/>
    </source>
</evidence>
<keyword evidence="13" id="KW-1185">Reference proteome</keyword>
<dbReference type="AlphaFoldDB" id="A0A8S1RYE9"/>
<dbReference type="InterPro" id="IPR001650">
    <property type="entry name" value="Helicase_C-like"/>
</dbReference>
<dbReference type="SMART" id="SM00487">
    <property type="entry name" value="DEXDc"/>
    <property type="match status" value="1"/>
</dbReference>
<name>A0A8S1RYE9_9CILI</name>
<dbReference type="CDD" id="cd18787">
    <property type="entry name" value="SF2_C_DEAD"/>
    <property type="match status" value="1"/>
</dbReference>
<dbReference type="InterPro" id="IPR014014">
    <property type="entry name" value="RNA_helicase_DEAD_Q_motif"/>
</dbReference>
<dbReference type="GO" id="GO:0005524">
    <property type="term" value="F:ATP binding"/>
    <property type="evidence" value="ECO:0007669"/>
    <property type="project" value="UniProtKB-KW"/>
</dbReference>
<dbReference type="InterPro" id="IPR000629">
    <property type="entry name" value="RNA-helicase_DEAD-box_CS"/>
</dbReference>
<comment type="similarity">
    <text evidence="6">Belongs to the DEAD box helicase family.</text>
</comment>
<feature type="compositionally biased region" description="Acidic residues" evidence="8">
    <location>
        <begin position="252"/>
        <end position="336"/>
    </location>
</feature>
<feature type="region of interest" description="Disordered" evidence="8">
    <location>
        <begin position="252"/>
        <end position="361"/>
    </location>
</feature>
<feature type="coiled-coil region" evidence="7">
    <location>
        <begin position="621"/>
        <end position="682"/>
    </location>
</feature>
<dbReference type="PANTHER" id="PTHR47959:SF1">
    <property type="entry name" value="ATP-DEPENDENT RNA HELICASE DBPA"/>
    <property type="match status" value="1"/>
</dbReference>
<evidence type="ECO:0000256" key="1">
    <source>
        <dbReference type="ARBA" id="ARBA00022741"/>
    </source>
</evidence>
<keyword evidence="2 6" id="KW-0378">Hydrolase</keyword>
<keyword evidence="4 6" id="KW-0067">ATP-binding</keyword>
<feature type="compositionally biased region" description="Basic residues" evidence="8">
    <location>
        <begin position="341"/>
        <end position="355"/>
    </location>
</feature>
<dbReference type="InterPro" id="IPR014001">
    <property type="entry name" value="Helicase_ATP-bd"/>
</dbReference>